<sequence>MRKWLKGGELMGTKITMEQASSYMVLVLVSTVLMEKLDDLKYTNIWSGKLKVAGDQFRIQSEKLLRQELHKHFGKNEELSQNIMNNFEEFLEKFSKVEPMDILLVNQNWDSFITEIKGKPIEWTKIR</sequence>
<evidence type="ECO:0000313" key="1">
    <source>
        <dbReference type="EMBL" id="DAG92306.1"/>
    </source>
</evidence>
<dbReference type="EMBL" id="BK035305">
    <property type="protein sequence ID" value="DAG92306.1"/>
    <property type="molecule type" value="Genomic_DNA"/>
</dbReference>
<organism evidence="1">
    <name type="scientific">Ackermannviridae sp</name>
    <dbReference type="NCBI Taxonomy" id="2831612"/>
    <lineage>
        <taxon>Viruses</taxon>
        <taxon>Duplodnaviria</taxon>
        <taxon>Heunggongvirae</taxon>
        <taxon>Uroviricota</taxon>
        <taxon>Caudoviricetes</taxon>
        <taxon>Pantevenvirales</taxon>
        <taxon>Ackermannviridae</taxon>
    </lineage>
</organism>
<protein>
    <submittedName>
        <fullName evidence="1">Uncharacterized protein</fullName>
    </submittedName>
</protein>
<name>A0A8S5VMJ5_9CAUD</name>
<proteinExistence type="predicted"/>
<reference evidence="1" key="1">
    <citation type="journal article" date="2021" name="Proc. Natl. Acad. Sci. U.S.A.">
        <title>A Catalog of Tens of Thousands of Viruses from Human Metagenomes Reveals Hidden Associations with Chronic Diseases.</title>
        <authorList>
            <person name="Tisza M.J."/>
            <person name="Buck C.B."/>
        </authorList>
    </citation>
    <scope>NUCLEOTIDE SEQUENCE</scope>
    <source>
        <strain evidence="1">Ctnaj7</strain>
    </source>
</reference>
<accession>A0A8S5VMJ5</accession>